<reference evidence="1" key="2">
    <citation type="submission" date="2020-09" db="EMBL/GenBank/DDBJ databases">
        <authorList>
            <person name="Sun Q."/>
            <person name="Zhou Y."/>
        </authorList>
    </citation>
    <scope>NUCLEOTIDE SEQUENCE</scope>
    <source>
        <strain evidence="1">CGMCC 1.12426</strain>
    </source>
</reference>
<keyword evidence="2" id="KW-1185">Reference proteome</keyword>
<dbReference type="Gene3D" id="3.20.80.10">
    <property type="entry name" value="Regulatory factor, effector binding domain"/>
    <property type="match status" value="1"/>
</dbReference>
<dbReference type="EMBL" id="BMFA01000011">
    <property type="protein sequence ID" value="GGB58421.1"/>
    <property type="molecule type" value="Genomic_DNA"/>
</dbReference>
<dbReference type="AlphaFoldDB" id="A0A916X216"/>
<evidence type="ECO:0000313" key="2">
    <source>
        <dbReference type="Proteomes" id="UP000605148"/>
    </source>
</evidence>
<protein>
    <recommendedName>
        <fullName evidence="3">SOUL heme-binding protein</fullName>
    </recommendedName>
</protein>
<dbReference type="PANTHER" id="PTHR11220:SF1">
    <property type="entry name" value="HEME-BINDING PROTEIN 2"/>
    <property type="match status" value="1"/>
</dbReference>
<dbReference type="InterPro" id="IPR011256">
    <property type="entry name" value="Reg_factor_effector_dom_sf"/>
</dbReference>
<dbReference type="PANTHER" id="PTHR11220">
    <property type="entry name" value="HEME-BINDING PROTEIN-RELATED"/>
    <property type="match status" value="1"/>
</dbReference>
<dbReference type="SUPFAM" id="SSF55136">
    <property type="entry name" value="Probable bacterial effector-binding domain"/>
    <property type="match status" value="2"/>
</dbReference>
<dbReference type="Proteomes" id="UP000605148">
    <property type="component" value="Unassembled WGS sequence"/>
</dbReference>
<evidence type="ECO:0008006" key="3">
    <source>
        <dbReference type="Google" id="ProtNLM"/>
    </source>
</evidence>
<proteinExistence type="predicted"/>
<sequence length="203" mass="22346">MTAAMAVFSQLVFSQGAFGLDQPSYTVLSAQEDIEIRRYDDMAAVEVSVRGSRSAATREAFGILFAYISGANTAGGDIAMTAPVRQEASSEKISMTAPVIQTPGQGDVWRVAFYLPRTYSAATAPRPTDPRVQLITVEGKKVAAIQFSGRWTDRNFRRHQSRLEEYIDQQGLTATGQPVFAYFNAPFTLPPFRRNEVQIPLAD</sequence>
<name>A0A916X216_9HYPH</name>
<comment type="caution">
    <text evidence="1">The sequence shown here is derived from an EMBL/GenBank/DDBJ whole genome shotgun (WGS) entry which is preliminary data.</text>
</comment>
<evidence type="ECO:0000313" key="1">
    <source>
        <dbReference type="EMBL" id="GGB58421.1"/>
    </source>
</evidence>
<organism evidence="1 2">
    <name type="scientific">Roseibium aquae</name>
    <dbReference type="NCBI Taxonomy" id="1323746"/>
    <lineage>
        <taxon>Bacteria</taxon>
        <taxon>Pseudomonadati</taxon>
        <taxon>Pseudomonadota</taxon>
        <taxon>Alphaproteobacteria</taxon>
        <taxon>Hyphomicrobiales</taxon>
        <taxon>Stappiaceae</taxon>
        <taxon>Roseibium</taxon>
    </lineage>
</organism>
<gene>
    <name evidence="1" type="ORF">GCM10011316_33110</name>
</gene>
<accession>A0A916X216</accession>
<dbReference type="Pfam" id="PF04832">
    <property type="entry name" value="SOUL"/>
    <property type="match status" value="1"/>
</dbReference>
<dbReference type="InterPro" id="IPR006917">
    <property type="entry name" value="SOUL_heme-bd"/>
</dbReference>
<reference evidence="1" key="1">
    <citation type="journal article" date="2014" name="Int. J. Syst. Evol. Microbiol.">
        <title>Complete genome sequence of Corynebacterium casei LMG S-19264T (=DSM 44701T), isolated from a smear-ripened cheese.</title>
        <authorList>
            <consortium name="US DOE Joint Genome Institute (JGI-PGF)"/>
            <person name="Walter F."/>
            <person name="Albersmeier A."/>
            <person name="Kalinowski J."/>
            <person name="Ruckert C."/>
        </authorList>
    </citation>
    <scope>NUCLEOTIDE SEQUENCE</scope>
    <source>
        <strain evidence="1">CGMCC 1.12426</strain>
    </source>
</reference>